<evidence type="ECO:0000313" key="3">
    <source>
        <dbReference type="EMBL" id="KKB09370.1"/>
    </source>
</evidence>
<dbReference type="PATRIC" id="fig|429727.3.peg.1108"/>
<dbReference type="RefSeq" id="WP_046104063.1">
    <property type="nucleotide sequence ID" value="NZ_JZEY01000054.1"/>
</dbReference>
<dbReference type="STRING" id="429727.VE26_05365"/>
<name>A0A0F5FLC0_9HYPH</name>
<dbReference type="AlphaFoldDB" id="A0A0F5FLC0"/>
<dbReference type="GO" id="GO:0004519">
    <property type="term" value="F:endonuclease activity"/>
    <property type="evidence" value="ECO:0007669"/>
    <property type="project" value="InterPro"/>
</dbReference>
<accession>A0A0F5FLC0</accession>
<organism evidence="3 4">
    <name type="scientific">Devosia chinhatensis</name>
    <dbReference type="NCBI Taxonomy" id="429727"/>
    <lineage>
        <taxon>Bacteria</taxon>
        <taxon>Pseudomonadati</taxon>
        <taxon>Pseudomonadota</taxon>
        <taxon>Alphaproteobacteria</taxon>
        <taxon>Hyphomicrobiales</taxon>
        <taxon>Devosiaceae</taxon>
        <taxon>Devosia</taxon>
    </lineage>
</organism>
<comment type="caution">
    <text evidence="3">The sequence shown here is derived from an EMBL/GenBank/DDBJ whole genome shotgun (WGS) entry which is preliminary data.</text>
</comment>
<feature type="domain" description="HNH" evidence="2">
    <location>
        <begin position="38"/>
        <end position="80"/>
    </location>
</feature>
<dbReference type="EMBL" id="JZEY01000054">
    <property type="protein sequence ID" value="KKB09370.1"/>
    <property type="molecule type" value="Genomic_DNA"/>
</dbReference>
<dbReference type="CDD" id="cd00085">
    <property type="entry name" value="HNHc"/>
    <property type="match status" value="1"/>
</dbReference>
<proteinExistence type="predicted"/>
<evidence type="ECO:0000256" key="1">
    <source>
        <dbReference type="SAM" id="MobiDB-lite"/>
    </source>
</evidence>
<evidence type="ECO:0000313" key="4">
    <source>
        <dbReference type="Proteomes" id="UP000033649"/>
    </source>
</evidence>
<sequence length="133" mass="15025">MARSRRYEFNKQTKREALQRSGKLCEAEGSVYGLQAGQRCNAPLDSGVEFDHYPAPATDKGSDTLENCVAACKTCHGFKTRTYDTPMQAKGKRVSDKHQGISRPKYKWFSQRLGKGNQQRSATRPIQKWSLLP</sequence>
<dbReference type="OrthoDB" id="7864830at2"/>
<dbReference type="GO" id="GO:0008270">
    <property type="term" value="F:zinc ion binding"/>
    <property type="evidence" value="ECO:0007669"/>
    <property type="project" value="InterPro"/>
</dbReference>
<dbReference type="Pfam" id="PF01844">
    <property type="entry name" value="HNH"/>
    <property type="match status" value="1"/>
</dbReference>
<dbReference type="GO" id="GO:0003676">
    <property type="term" value="F:nucleic acid binding"/>
    <property type="evidence" value="ECO:0007669"/>
    <property type="project" value="InterPro"/>
</dbReference>
<gene>
    <name evidence="3" type="ORF">VE26_05365</name>
</gene>
<feature type="region of interest" description="Disordered" evidence="1">
    <location>
        <begin position="86"/>
        <end position="133"/>
    </location>
</feature>
<protein>
    <recommendedName>
        <fullName evidence="2">HNH domain-containing protein</fullName>
    </recommendedName>
</protein>
<reference evidence="3 4" key="1">
    <citation type="submission" date="2015-03" db="EMBL/GenBank/DDBJ databases">
        <authorList>
            <person name="Hassan Y."/>
            <person name="Lepp D."/>
            <person name="Li X.-Z."/>
            <person name="Zhou T."/>
        </authorList>
    </citation>
    <scope>NUCLEOTIDE SEQUENCE [LARGE SCALE GENOMIC DNA]</scope>
    <source>
        <strain evidence="3 4">IPL18</strain>
    </source>
</reference>
<keyword evidence="4" id="KW-1185">Reference proteome</keyword>
<dbReference type="InterPro" id="IPR003615">
    <property type="entry name" value="HNH_nuc"/>
</dbReference>
<dbReference type="Proteomes" id="UP000033649">
    <property type="component" value="Unassembled WGS sequence"/>
</dbReference>
<dbReference type="InterPro" id="IPR002711">
    <property type="entry name" value="HNH"/>
</dbReference>
<evidence type="ECO:0000259" key="2">
    <source>
        <dbReference type="Pfam" id="PF01844"/>
    </source>
</evidence>
<dbReference type="Gene3D" id="1.10.30.50">
    <property type="match status" value="1"/>
</dbReference>